<dbReference type="EMBL" id="LJDB01000043">
    <property type="protein sequence ID" value="ONI41020.1"/>
    <property type="molecule type" value="Genomic_DNA"/>
</dbReference>
<evidence type="ECO:0000313" key="1">
    <source>
        <dbReference type="EMBL" id="ONI41020.1"/>
    </source>
</evidence>
<name>A0ACC8XDQ2_9FIRM</name>
<sequence>MKGFIICNGYLTIKKFDENNNLYIEAAKKNNITLEVITTKEIKYGIENGNAYIKGLDKYDFVLFLDKDIELAKCIQKMGVPVFNSADVIEICDNKAKTFIALSNNNIVMPKTYISPLVFNNTYKGDTYIDYLEENLDYPIVVKECYGSFGEQVYLARDRKELEHLRNSLIYVPHIYQEFIKTSFGTDIRIYIVGNEYIASMKRKSELSFKANISSGGIMEKITPPPDAIKMAIKISNILKSDFIGVDILFGKDNFVLCEVNSNAHIKNMLDCTGINIAERIISHIVNRMTYKNKQFN</sequence>
<comment type="caution">
    <text evidence="1">The sequence shown here is derived from an EMBL/GenBank/DDBJ whole genome shotgun (WGS) entry which is preliminary data.</text>
</comment>
<dbReference type="Proteomes" id="UP000188605">
    <property type="component" value="Unassembled WGS sequence"/>
</dbReference>
<proteinExistence type="predicted"/>
<reference evidence="1" key="1">
    <citation type="submission" date="2016-08" db="EMBL/GenBank/DDBJ databases">
        <authorList>
            <person name="Ngugi D.K."/>
            <person name="Miyake S."/>
            <person name="Stingl U."/>
        </authorList>
    </citation>
    <scope>NUCLEOTIDE SEQUENCE</scope>
    <source>
        <strain evidence="1">SCG-B11WGA-EpuloA1</strain>
    </source>
</reference>
<protein>
    <submittedName>
        <fullName evidence="1">Uncharacterized protein</fullName>
    </submittedName>
</protein>
<gene>
    <name evidence="1" type="ORF">AN396_04475</name>
</gene>
<accession>A0ACC8XDQ2</accession>
<organism evidence="1 2">
    <name type="scientific">Candidatus Epulonipiscium fishelsonii</name>
    <dbReference type="NCBI Taxonomy" id="77094"/>
    <lineage>
        <taxon>Bacteria</taxon>
        <taxon>Bacillati</taxon>
        <taxon>Bacillota</taxon>
        <taxon>Clostridia</taxon>
        <taxon>Lachnospirales</taxon>
        <taxon>Lachnospiraceae</taxon>
        <taxon>Candidatus Epulonipiscium</taxon>
    </lineage>
</organism>
<evidence type="ECO:0000313" key="2">
    <source>
        <dbReference type="Proteomes" id="UP000188605"/>
    </source>
</evidence>
<keyword evidence="2" id="KW-1185">Reference proteome</keyword>